<feature type="region of interest" description="Disordered" evidence="1">
    <location>
        <begin position="53"/>
        <end position="102"/>
    </location>
</feature>
<reference evidence="2 3" key="1">
    <citation type="journal article" date="2016" name="Environ. Microbiol.">
        <title>New Methyloceanibacter diversity from North Sea sediments includes methanotroph containing solely the soluble methane monooxygenase.</title>
        <authorList>
            <person name="Vekeman B."/>
            <person name="Kerckhof F.M."/>
            <person name="Cremers G."/>
            <person name="de Vos P."/>
            <person name="Vandamme P."/>
            <person name="Boon N."/>
            <person name="Op den Camp H.J."/>
            <person name="Heylen K."/>
        </authorList>
    </citation>
    <scope>NUCLEOTIDE SEQUENCE [LARGE SCALE GENOMIC DNA]</scope>
    <source>
        <strain evidence="2 3">R-67177</strain>
    </source>
</reference>
<proteinExistence type="predicted"/>
<evidence type="ECO:0000313" key="3">
    <source>
        <dbReference type="Proteomes" id="UP000095042"/>
    </source>
</evidence>
<feature type="compositionally biased region" description="Acidic residues" evidence="1">
    <location>
        <begin position="68"/>
        <end position="79"/>
    </location>
</feature>
<gene>
    <name evidence="2" type="ORF">AUC71_16240</name>
</gene>
<accession>A0A1E3WAZ2</accession>
<dbReference type="AlphaFoldDB" id="A0A1E3WAZ2"/>
<evidence type="ECO:0000256" key="1">
    <source>
        <dbReference type="SAM" id="MobiDB-lite"/>
    </source>
</evidence>
<organism evidence="2 3">
    <name type="scientific">Methyloceanibacter marginalis</name>
    <dbReference type="NCBI Taxonomy" id="1774971"/>
    <lineage>
        <taxon>Bacteria</taxon>
        <taxon>Pseudomonadati</taxon>
        <taxon>Pseudomonadota</taxon>
        <taxon>Alphaproteobacteria</taxon>
        <taxon>Hyphomicrobiales</taxon>
        <taxon>Hyphomicrobiaceae</taxon>
        <taxon>Methyloceanibacter</taxon>
    </lineage>
</organism>
<dbReference type="Proteomes" id="UP000095042">
    <property type="component" value="Unassembled WGS sequence"/>
</dbReference>
<sequence length="117" mass="13543">MGQCLARAGMHFGMHTLAATRRLFRRKPRAEGLDEDYEEDEEDWEQPQPVVDAHGRIEPSFGPAPLVDYDDDEDEDFEDETIRTTGSRVSSRRRRSGRSGIRAFTPNIPIRLTIRRR</sequence>
<name>A0A1E3WAZ2_9HYPH</name>
<evidence type="ECO:0000313" key="2">
    <source>
        <dbReference type="EMBL" id="ODS02267.1"/>
    </source>
</evidence>
<keyword evidence="3" id="KW-1185">Reference proteome</keyword>
<comment type="caution">
    <text evidence="2">The sequence shown here is derived from an EMBL/GenBank/DDBJ whole genome shotgun (WGS) entry which is preliminary data.</text>
</comment>
<protein>
    <submittedName>
        <fullName evidence="2">Uncharacterized protein</fullName>
    </submittedName>
</protein>
<dbReference type="EMBL" id="LPWD01000355">
    <property type="protein sequence ID" value="ODS02267.1"/>
    <property type="molecule type" value="Genomic_DNA"/>
</dbReference>